<sequence>MRASVPYYLSGNLSFPGSQARDWTKPMILIALGSNLPSPAGPPRETLVQALAALDEAGVRVEICSEFYLTAPVPPSGQPDYVNAVARVATDRPPEALLTLLHAIEARFDRERTALNAARTLDLDLLDYHGRCQEGPPCLPHPRLAERAFVLVPLADIAPTWIHPHLQRDVHQLLAALPPGQDIRPA</sequence>
<protein>
    <recommendedName>
        <fullName evidence="4">2-amino-4-hydroxy-6-hydroxymethyldihydropteridine pyrophosphokinase</fullName>
        <ecNumber evidence="3">2.7.6.3</ecNumber>
    </recommendedName>
    <alternativeName>
        <fullName evidence="11">6-hydroxymethyl-7,8-dihydropterin pyrophosphokinase</fullName>
    </alternativeName>
    <alternativeName>
        <fullName evidence="12">7,8-dihydro-6-hydroxymethylpterin-pyrophosphokinase</fullName>
    </alternativeName>
</protein>
<evidence type="ECO:0000256" key="2">
    <source>
        <dbReference type="ARBA" id="ARBA00005810"/>
    </source>
</evidence>
<proteinExistence type="inferred from homology"/>
<comment type="similarity">
    <text evidence="2">Belongs to the HPPK family.</text>
</comment>
<comment type="pathway">
    <text evidence="1">Cofactor biosynthesis; tetrahydrofolate biosynthesis; 2-amino-4-hydroxy-6-hydroxymethyl-7,8-dihydropteridine diphosphate from 7,8-dihydroneopterin triphosphate: step 4/4.</text>
</comment>
<dbReference type="STRING" id="1150469.RSPPHO_01006"/>
<accession>H6SRV3</accession>
<keyword evidence="15" id="KW-1185">Reference proteome</keyword>
<dbReference type="Proteomes" id="UP000033220">
    <property type="component" value="Chromosome DSM 122"/>
</dbReference>
<evidence type="ECO:0000256" key="1">
    <source>
        <dbReference type="ARBA" id="ARBA00005051"/>
    </source>
</evidence>
<evidence type="ECO:0000256" key="11">
    <source>
        <dbReference type="ARBA" id="ARBA00029766"/>
    </source>
</evidence>
<evidence type="ECO:0000256" key="7">
    <source>
        <dbReference type="ARBA" id="ARBA00022777"/>
    </source>
</evidence>
<dbReference type="GO" id="GO:0005524">
    <property type="term" value="F:ATP binding"/>
    <property type="evidence" value="ECO:0007669"/>
    <property type="project" value="UniProtKB-KW"/>
</dbReference>
<evidence type="ECO:0000256" key="6">
    <source>
        <dbReference type="ARBA" id="ARBA00022741"/>
    </source>
</evidence>
<dbReference type="HOGENOM" id="CLU_097916_3_2_5"/>
<evidence type="ECO:0000256" key="3">
    <source>
        <dbReference type="ARBA" id="ARBA00013253"/>
    </source>
</evidence>
<reference evidence="14 15" key="1">
    <citation type="submission" date="2012-02" db="EMBL/GenBank/DDBJ databases">
        <title>Shotgun genome sequence of Phaeospirillum photometricum DSM 122.</title>
        <authorList>
            <person name="Duquesne K."/>
            <person name="Sturgis J."/>
        </authorList>
    </citation>
    <scope>NUCLEOTIDE SEQUENCE [LARGE SCALE GENOMIC DNA]</scope>
    <source>
        <strain evidence="15">DSM122</strain>
    </source>
</reference>
<dbReference type="KEGG" id="rpm:RSPPHO_01006"/>
<evidence type="ECO:0000259" key="13">
    <source>
        <dbReference type="Pfam" id="PF01288"/>
    </source>
</evidence>
<dbReference type="Gene3D" id="3.30.70.560">
    <property type="entry name" value="7,8-Dihydro-6-hydroxymethylpterin-pyrophosphokinase HPPK"/>
    <property type="match status" value="1"/>
</dbReference>
<evidence type="ECO:0000256" key="10">
    <source>
        <dbReference type="ARBA" id="ARBA00029409"/>
    </source>
</evidence>
<keyword evidence="9" id="KW-0289">Folate biosynthesis</keyword>
<evidence type="ECO:0000256" key="8">
    <source>
        <dbReference type="ARBA" id="ARBA00022840"/>
    </source>
</evidence>
<dbReference type="InterPro" id="IPR035907">
    <property type="entry name" value="Hppk_sf"/>
</dbReference>
<dbReference type="AlphaFoldDB" id="H6SRV3"/>
<name>H6SRV3_PARPM</name>
<dbReference type="PANTHER" id="PTHR43071">
    <property type="entry name" value="2-AMINO-4-HYDROXY-6-HYDROXYMETHYLDIHYDROPTERIDINE PYROPHOSPHOKINASE"/>
    <property type="match status" value="1"/>
</dbReference>
<keyword evidence="8" id="KW-0067">ATP-binding</keyword>
<dbReference type="Pfam" id="PF01288">
    <property type="entry name" value="HPPK"/>
    <property type="match status" value="1"/>
</dbReference>
<keyword evidence="6" id="KW-0547">Nucleotide-binding</keyword>
<evidence type="ECO:0000313" key="14">
    <source>
        <dbReference type="EMBL" id="CCG07632.1"/>
    </source>
</evidence>
<evidence type="ECO:0000256" key="4">
    <source>
        <dbReference type="ARBA" id="ARBA00016218"/>
    </source>
</evidence>
<dbReference type="CDD" id="cd00483">
    <property type="entry name" value="HPPK"/>
    <property type="match status" value="1"/>
</dbReference>
<dbReference type="eggNOG" id="COG0801">
    <property type="taxonomic scope" value="Bacteria"/>
</dbReference>
<feature type="domain" description="7,8-dihydro-6-hydroxymethylpterin-pyrophosphokinase" evidence="13">
    <location>
        <begin position="30"/>
        <end position="159"/>
    </location>
</feature>
<dbReference type="GO" id="GO:0016301">
    <property type="term" value="F:kinase activity"/>
    <property type="evidence" value="ECO:0007669"/>
    <property type="project" value="UniProtKB-KW"/>
</dbReference>
<dbReference type="PANTHER" id="PTHR43071:SF1">
    <property type="entry name" value="2-AMINO-4-HYDROXY-6-HYDROXYMETHYLDIHYDROPTERIDINE PYROPHOSPHOKINASE"/>
    <property type="match status" value="1"/>
</dbReference>
<dbReference type="NCBIfam" id="TIGR01498">
    <property type="entry name" value="folK"/>
    <property type="match status" value="1"/>
</dbReference>
<organism evidence="14 15">
    <name type="scientific">Pararhodospirillum photometricum DSM 122</name>
    <dbReference type="NCBI Taxonomy" id="1150469"/>
    <lineage>
        <taxon>Bacteria</taxon>
        <taxon>Pseudomonadati</taxon>
        <taxon>Pseudomonadota</taxon>
        <taxon>Alphaproteobacteria</taxon>
        <taxon>Rhodospirillales</taxon>
        <taxon>Rhodospirillaceae</taxon>
        <taxon>Pararhodospirillum</taxon>
    </lineage>
</organism>
<dbReference type="UniPathway" id="UPA00077">
    <property type="reaction ID" value="UER00155"/>
</dbReference>
<keyword evidence="7 14" id="KW-0418">Kinase</keyword>
<dbReference type="SUPFAM" id="SSF55083">
    <property type="entry name" value="6-hydroxymethyl-7,8-dihydropterin pyrophosphokinase, HPPK"/>
    <property type="match status" value="1"/>
</dbReference>
<evidence type="ECO:0000256" key="9">
    <source>
        <dbReference type="ARBA" id="ARBA00022909"/>
    </source>
</evidence>
<evidence type="ECO:0000313" key="15">
    <source>
        <dbReference type="Proteomes" id="UP000033220"/>
    </source>
</evidence>
<dbReference type="EC" id="2.7.6.3" evidence="3"/>
<dbReference type="GO" id="GO:0046654">
    <property type="term" value="P:tetrahydrofolate biosynthetic process"/>
    <property type="evidence" value="ECO:0007669"/>
    <property type="project" value="UniProtKB-UniPathway"/>
</dbReference>
<evidence type="ECO:0000256" key="12">
    <source>
        <dbReference type="ARBA" id="ARBA00033413"/>
    </source>
</evidence>
<keyword evidence="5 14" id="KW-0808">Transferase</keyword>
<dbReference type="GO" id="GO:0046656">
    <property type="term" value="P:folic acid biosynthetic process"/>
    <property type="evidence" value="ECO:0007669"/>
    <property type="project" value="UniProtKB-KW"/>
</dbReference>
<dbReference type="GO" id="GO:0003848">
    <property type="term" value="F:2-amino-4-hydroxy-6-hydroxymethyldihydropteridine diphosphokinase activity"/>
    <property type="evidence" value="ECO:0007669"/>
    <property type="project" value="UniProtKB-EC"/>
</dbReference>
<comment type="function">
    <text evidence="10">Catalyzes the transfer of pyrophosphate from adenosine triphosphate (ATP) to 6-hydroxymethyl-7,8-dihydropterin, an enzymatic step in folate biosynthesis pathway.</text>
</comment>
<gene>
    <name evidence="14" type="ORF">RSPPHO_01006</name>
</gene>
<dbReference type="InterPro" id="IPR000550">
    <property type="entry name" value="Hppk"/>
</dbReference>
<dbReference type="EMBL" id="HE663493">
    <property type="protein sequence ID" value="CCG07632.1"/>
    <property type="molecule type" value="Genomic_DNA"/>
</dbReference>
<evidence type="ECO:0000256" key="5">
    <source>
        <dbReference type="ARBA" id="ARBA00022679"/>
    </source>
</evidence>
<dbReference type="PATRIC" id="fig|1150469.3.peg.1146"/>